<accession>A0A1I4VTV2</accession>
<dbReference type="PANTHER" id="PTHR33293:SF1">
    <property type="entry name" value="INSERTION ELEMENT IS1 1 PROTEIN INSB-RELATED"/>
    <property type="match status" value="1"/>
</dbReference>
<protein>
    <submittedName>
        <fullName evidence="1">Transposase and inactivated derivatives, IS1 family</fullName>
    </submittedName>
</protein>
<gene>
    <name evidence="1" type="ORF">SAMN05660836_02466</name>
</gene>
<evidence type="ECO:0000313" key="2">
    <source>
        <dbReference type="Proteomes" id="UP000199611"/>
    </source>
</evidence>
<dbReference type="STRING" id="39841.SAMN05660836_02466"/>
<proteinExistence type="predicted"/>
<dbReference type="AlphaFoldDB" id="A0A1I4VTV2"/>
<name>A0A1I4VTV2_9BACT</name>
<reference evidence="1 2" key="1">
    <citation type="submission" date="2016-10" db="EMBL/GenBank/DDBJ databases">
        <authorList>
            <person name="de Groot N.N."/>
        </authorList>
    </citation>
    <scope>NUCLEOTIDE SEQUENCE [LARGE SCALE GENOMIC DNA]</scope>
    <source>
        <strain evidence="1 2">DSM 9990</strain>
    </source>
</reference>
<organism evidence="1 2">
    <name type="scientific">Thermodesulforhabdus norvegica</name>
    <dbReference type="NCBI Taxonomy" id="39841"/>
    <lineage>
        <taxon>Bacteria</taxon>
        <taxon>Pseudomonadati</taxon>
        <taxon>Thermodesulfobacteriota</taxon>
        <taxon>Syntrophobacteria</taxon>
        <taxon>Syntrophobacterales</taxon>
        <taxon>Thermodesulforhabdaceae</taxon>
        <taxon>Thermodesulforhabdus</taxon>
    </lineage>
</organism>
<keyword evidence="2" id="KW-1185">Reference proteome</keyword>
<dbReference type="PANTHER" id="PTHR33293">
    <property type="entry name" value="INSERTION ELEMENT IS1 1 PROTEIN INSB-RELATED"/>
    <property type="match status" value="1"/>
</dbReference>
<evidence type="ECO:0000313" key="1">
    <source>
        <dbReference type="EMBL" id="SFN04585.1"/>
    </source>
</evidence>
<sequence length="106" mass="12311">MWTCLADGRFLFEVGSRSEGTFLRFYDEIPEAEVYYTDDFKVYDWLPFNRHVKGARGKAKTNRNEGRHSILKDKLAGLRRKTKAYSRSALMLCGSIALLTVKNNWI</sequence>
<dbReference type="Proteomes" id="UP000199611">
    <property type="component" value="Unassembled WGS sequence"/>
</dbReference>
<dbReference type="EMBL" id="FOUU01000011">
    <property type="protein sequence ID" value="SFN04585.1"/>
    <property type="molecule type" value="Genomic_DNA"/>
</dbReference>
<dbReference type="InterPro" id="IPR051354">
    <property type="entry name" value="Transposase_27_IS1"/>
</dbReference>